<dbReference type="OrthoDB" id="2329069at2759"/>
<reference evidence="1" key="1">
    <citation type="submission" date="2021-06" db="EMBL/GenBank/DDBJ databases">
        <authorList>
            <person name="Kallberg Y."/>
            <person name="Tangrot J."/>
            <person name="Rosling A."/>
        </authorList>
    </citation>
    <scope>NUCLEOTIDE SEQUENCE</scope>
    <source>
        <strain evidence="1">BR232B</strain>
    </source>
</reference>
<protein>
    <submittedName>
        <fullName evidence="1">3559_t:CDS:1</fullName>
    </submittedName>
</protein>
<feature type="non-terminal residue" evidence="1">
    <location>
        <position position="208"/>
    </location>
</feature>
<comment type="caution">
    <text evidence="1">The sequence shown here is derived from an EMBL/GenBank/DDBJ whole genome shotgun (WGS) entry which is preliminary data.</text>
</comment>
<dbReference type="EMBL" id="CAJVPI010004838">
    <property type="protein sequence ID" value="CAG8670374.1"/>
    <property type="molecule type" value="Genomic_DNA"/>
</dbReference>
<evidence type="ECO:0000313" key="1">
    <source>
        <dbReference type="EMBL" id="CAG8670374.1"/>
    </source>
</evidence>
<gene>
    <name evidence="1" type="ORF">PBRASI_LOCUS11270</name>
</gene>
<sequence length="208" mass="24498">NETSLKHSLAENNNIMWKHITSTFETEYQGVLHSLFVYTYKTEYQGMAIQTFYSQLTFFHSEWCQNEKPYVPYLTIIQNSGSGKNKAHRRVSNLGIYVLYICKHHKDSSGYPAGTPFVHRMKEYAWDVKKFWDIQIKAEYEDKCMKFWEDILSLSQQNSLSLNVSQEDFVTKLFPGKEISAICCIDEAHELLSLADEQRDVETYFVRW</sequence>
<keyword evidence="2" id="KW-1185">Reference proteome</keyword>
<dbReference type="Proteomes" id="UP000789739">
    <property type="component" value="Unassembled WGS sequence"/>
</dbReference>
<name>A0A9N9HCS0_9GLOM</name>
<accession>A0A9N9HCS0</accession>
<organism evidence="1 2">
    <name type="scientific">Paraglomus brasilianum</name>
    <dbReference type="NCBI Taxonomy" id="144538"/>
    <lineage>
        <taxon>Eukaryota</taxon>
        <taxon>Fungi</taxon>
        <taxon>Fungi incertae sedis</taxon>
        <taxon>Mucoromycota</taxon>
        <taxon>Glomeromycotina</taxon>
        <taxon>Glomeromycetes</taxon>
        <taxon>Paraglomerales</taxon>
        <taxon>Paraglomeraceae</taxon>
        <taxon>Paraglomus</taxon>
    </lineage>
</organism>
<evidence type="ECO:0000313" key="2">
    <source>
        <dbReference type="Proteomes" id="UP000789739"/>
    </source>
</evidence>
<dbReference type="AlphaFoldDB" id="A0A9N9HCS0"/>
<proteinExistence type="predicted"/>